<dbReference type="EMBL" id="CP003167">
    <property type="protein sequence ID" value="AGB02569.1"/>
    <property type="molecule type" value="Genomic_DNA"/>
</dbReference>
<protein>
    <submittedName>
        <fullName evidence="2">Uncharacterized protein</fullName>
    </submittedName>
</protein>
<name>L0HHK9_METFS</name>
<evidence type="ECO:0000313" key="3">
    <source>
        <dbReference type="Proteomes" id="UP000010824"/>
    </source>
</evidence>
<feature type="transmembrane region" description="Helical" evidence="1">
    <location>
        <begin position="39"/>
        <end position="60"/>
    </location>
</feature>
<keyword evidence="1" id="KW-0472">Membrane</keyword>
<dbReference type="RefSeq" id="WP_015285532.1">
    <property type="nucleotide sequence ID" value="NC_019943.1"/>
</dbReference>
<dbReference type="KEGG" id="mfo:Metfor_1536"/>
<dbReference type="STRING" id="593750.Metfor_1536"/>
<reference evidence="2 3" key="2">
    <citation type="journal article" date="2014" name="Genome Announc.">
        <title>Complete Genome Sequence of Methanoregula formicica SMSPT, a Mesophilic Hydrogenotrophic Methanogen Isolated from a Methanogenic Upflow Anaerobic Sludge Blanket Reactor.</title>
        <authorList>
            <person name="Yamamoto K."/>
            <person name="Tamaki H."/>
            <person name="Cadillo-Quiroz H."/>
            <person name="Imachi H."/>
            <person name="Kyrpides N."/>
            <person name="Woyke T."/>
            <person name="Goodwin L."/>
            <person name="Zinder S.H."/>
            <person name="Kamagata Y."/>
            <person name="Liu W.T."/>
        </authorList>
    </citation>
    <scope>NUCLEOTIDE SEQUENCE [LARGE SCALE GENOMIC DNA]</scope>
    <source>
        <strain evidence="3">DSM 22288 / NBRC 105244 / SMSP</strain>
    </source>
</reference>
<dbReference type="InParanoid" id="L0HHK9"/>
<reference evidence="3" key="1">
    <citation type="submission" date="2011-12" db="EMBL/GenBank/DDBJ databases">
        <title>Complete sequence of Methanoregula formicicum SMSP.</title>
        <authorList>
            <person name="Lucas S."/>
            <person name="Han J."/>
            <person name="Lapidus A."/>
            <person name="Cheng J.-F."/>
            <person name="Goodwin L."/>
            <person name="Pitluck S."/>
            <person name="Peters L."/>
            <person name="Ovchinnikova G."/>
            <person name="Teshima H."/>
            <person name="Detter J.C."/>
            <person name="Han C."/>
            <person name="Tapia R."/>
            <person name="Land M."/>
            <person name="Hauser L."/>
            <person name="Kyrpides N."/>
            <person name="Ivanova N."/>
            <person name="Pagani I."/>
            <person name="Imachi H."/>
            <person name="Tamaki H."/>
            <person name="Sekiguchi Y."/>
            <person name="Kamagata Y."/>
            <person name="Cadillo-Quiroz H."/>
            <person name="Zinder S."/>
            <person name="Liu W.-T."/>
            <person name="Woyke T."/>
        </authorList>
    </citation>
    <scope>NUCLEOTIDE SEQUENCE [LARGE SCALE GENOMIC DNA]</scope>
    <source>
        <strain evidence="3">DSM 22288 / NBRC 105244 / SMSP</strain>
    </source>
</reference>
<gene>
    <name evidence="2" type="ordered locus">Metfor_1536</name>
</gene>
<keyword evidence="1" id="KW-0812">Transmembrane</keyword>
<keyword evidence="3" id="KW-1185">Reference proteome</keyword>
<dbReference type="HOGENOM" id="CLU_1773175_0_0_2"/>
<dbReference type="OrthoDB" id="111148at2157"/>
<accession>L0HHK9</accession>
<evidence type="ECO:0000313" key="2">
    <source>
        <dbReference type="EMBL" id="AGB02569.1"/>
    </source>
</evidence>
<dbReference type="eggNOG" id="arCOG04642">
    <property type="taxonomic scope" value="Archaea"/>
</dbReference>
<evidence type="ECO:0000256" key="1">
    <source>
        <dbReference type="SAM" id="Phobius"/>
    </source>
</evidence>
<dbReference type="GeneID" id="14307925"/>
<dbReference type="AlphaFoldDB" id="L0HHK9"/>
<dbReference type="InterPro" id="IPR043827">
    <property type="entry name" value="DUF5804"/>
</dbReference>
<proteinExistence type="predicted"/>
<organism evidence="2 3">
    <name type="scientific">Methanoregula formicica (strain DSM 22288 / NBRC 105244 / SMSP)</name>
    <dbReference type="NCBI Taxonomy" id="593750"/>
    <lineage>
        <taxon>Archaea</taxon>
        <taxon>Methanobacteriati</taxon>
        <taxon>Methanobacteriota</taxon>
        <taxon>Stenosarchaea group</taxon>
        <taxon>Methanomicrobia</taxon>
        <taxon>Methanomicrobiales</taxon>
        <taxon>Methanoregulaceae</taxon>
        <taxon>Methanoregula</taxon>
    </lineage>
</organism>
<keyword evidence="1" id="KW-1133">Transmembrane helix</keyword>
<dbReference type="Pfam" id="PF19120">
    <property type="entry name" value="DUF5804"/>
    <property type="match status" value="1"/>
</dbReference>
<sequence length="158" mass="18211">MNILLIQREGTDLHHTLFSSETSRMALRFYHPKKKSCGVYISCAALSSALALVAELRWYIRRYVREPLFEWEPGIYFTHQLAQDVYYERTVVLGPGWKYRKLYGFKNGKLISSVPMAPGSTVEEYHQEYAGIDHTLEIWCTEDDVEEGELVGGPDDLT</sequence>
<dbReference type="Proteomes" id="UP000010824">
    <property type="component" value="Chromosome"/>
</dbReference>